<dbReference type="InterPro" id="IPR027417">
    <property type="entry name" value="P-loop_NTPase"/>
</dbReference>
<dbReference type="PANTHER" id="PTHR47972">
    <property type="entry name" value="KINESIN-LIKE PROTEIN KLP-3"/>
    <property type="match status" value="1"/>
</dbReference>
<gene>
    <name evidence="4" type="ORF">KCU98_g8510</name>
</gene>
<organism evidence="4 5">
    <name type="scientific">Aureobasidium melanogenum</name>
    <name type="common">Aureobasidium pullulans var. melanogenum</name>
    <dbReference type="NCBI Taxonomy" id="46634"/>
    <lineage>
        <taxon>Eukaryota</taxon>
        <taxon>Fungi</taxon>
        <taxon>Dikarya</taxon>
        <taxon>Ascomycota</taxon>
        <taxon>Pezizomycotina</taxon>
        <taxon>Dothideomycetes</taxon>
        <taxon>Dothideomycetidae</taxon>
        <taxon>Dothideales</taxon>
        <taxon>Saccotheciaceae</taxon>
        <taxon>Aureobasidium</taxon>
    </lineage>
</organism>
<dbReference type="SUPFAM" id="SSF52540">
    <property type="entry name" value="P-loop containing nucleoside triphosphate hydrolases"/>
    <property type="match status" value="1"/>
</dbReference>
<protein>
    <submittedName>
        <fullName evidence="4">Kinesin-like protein klpA</fullName>
    </submittedName>
</protein>
<dbReference type="GO" id="GO:0008017">
    <property type="term" value="F:microtubule binding"/>
    <property type="evidence" value="ECO:0007669"/>
    <property type="project" value="InterPro"/>
</dbReference>
<feature type="binding site" evidence="1">
    <location>
        <begin position="542"/>
        <end position="549"/>
    </location>
    <ligand>
        <name>ATP</name>
        <dbReference type="ChEBI" id="CHEBI:30616"/>
    </ligand>
</feature>
<feature type="region of interest" description="Disordered" evidence="2">
    <location>
        <begin position="1"/>
        <end position="148"/>
    </location>
</feature>
<comment type="caution">
    <text evidence="4">The sequence shown here is derived from an EMBL/GenBank/DDBJ whole genome shotgun (WGS) entry which is preliminary data.</text>
</comment>
<name>A0A9P8FSP7_AURME</name>
<evidence type="ECO:0000259" key="3">
    <source>
        <dbReference type="PROSITE" id="PS50067"/>
    </source>
</evidence>
<dbReference type="AlphaFoldDB" id="A0A9P8FSP7"/>
<feature type="compositionally biased region" description="Polar residues" evidence="2">
    <location>
        <begin position="113"/>
        <end position="125"/>
    </location>
</feature>
<dbReference type="Pfam" id="PF16796">
    <property type="entry name" value="Microtub_bd"/>
    <property type="match status" value="1"/>
</dbReference>
<dbReference type="InterPro" id="IPR036961">
    <property type="entry name" value="Kinesin_motor_dom_sf"/>
</dbReference>
<dbReference type="Gene3D" id="3.40.850.10">
    <property type="entry name" value="Kinesin motor domain"/>
    <property type="match status" value="1"/>
</dbReference>
<reference evidence="4" key="2">
    <citation type="submission" date="2021-08" db="EMBL/GenBank/DDBJ databases">
        <authorList>
            <person name="Gostincar C."/>
            <person name="Sun X."/>
            <person name="Song Z."/>
            <person name="Gunde-Cimerman N."/>
        </authorList>
    </citation>
    <scope>NUCLEOTIDE SEQUENCE</scope>
    <source>
        <strain evidence="4">EXF-9298</strain>
    </source>
</reference>
<dbReference type="GO" id="GO:0005524">
    <property type="term" value="F:ATP binding"/>
    <property type="evidence" value="ECO:0007669"/>
    <property type="project" value="UniProtKB-UniRule"/>
</dbReference>
<keyword evidence="1" id="KW-0547">Nucleotide-binding</keyword>
<comment type="similarity">
    <text evidence="1">Belongs to the TRAFAC class myosin-kinesin ATPase superfamily. Kinesin family.</text>
</comment>
<evidence type="ECO:0000313" key="5">
    <source>
        <dbReference type="Proteomes" id="UP000729357"/>
    </source>
</evidence>
<reference evidence="4" key="1">
    <citation type="journal article" date="2021" name="J Fungi (Basel)">
        <title>Virulence traits and population genomics of the black yeast Aureobasidium melanogenum.</title>
        <authorList>
            <person name="Cernosa A."/>
            <person name="Sun X."/>
            <person name="Gostincar C."/>
            <person name="Fang C."/>
            <person name="Gunde-Cimerman N."/>
            <person name="Song Z."/>
        </authorList>
    </citation>
    <scope>NUCLEOTIDE SEQUENCE</scope>
    <source>
        <strain evidence="4">EXF-9298</strain>
    </source>
</reference>
<feature type="compositionally biased region" description="Polar residues" evidence="2">
    <location>
        <begin position="74"/>
        <end position="105"/>
    </location>
</feature>
<dbReference type="GO" id="GO:0003777">
    <property type="term" value="F:microtubule motor activity"/>
    <property type="evidence" value="ECO:0007669"/>
    <property type="project" value="InterPro"/>
</dbReference>
<dbReference type="SMART" id="SM00129">
    <property type="entry name" value="KISc"/>
    <property type="match status" value="1"/>
</dbReference>
<evidence type="ECO:0000256" key="1">
    <source>
        <dbReference type="PROSITE-ProRule" id="PRU00283"/>
    </source>
</evidence>
<feature type="compositionally biased region" description="Polar residues" evidence="2">
    <location>
        <begin position="1"/>
        <end position="10"/>
    </location>
</feature>
<keyword evidence="5" id="KW-1185">Reference proteome</keyword>
<dbReference type="InterPro" id="IPR027640">
    <property type="entry name" value="Kinesin-like_fam"/>
</dbReference>
<proteinExistence type="inferred from homology"/>
<accession>A0A9P8FSP7</accession>
<dbReference type="GO" id="GO:0007018">
    <property type="term" value="P:microtubule-based movement"/>
    <property type="evidence" value="ECO:0007669"/>
    <property type="project" value="InterPro"/>
</dbReference>
<dbReference type="EMBL" id="JAHFXS010001068">
    <property type="protein sequence ID" value="KAG9979854.1"/>
    <property type="molecule type" value="Genomic_DNA"/>
</dbReference>
<dbReference type="InterPro" id="IPR031852">
    <property type="entry name" value="Vik1/Cik1_MT-bd"/>
</dbReference>
<dbReference type="Proteomes" id="UP000729357">
    <property type="component" value="Unassembled WGS sequence"/>
</dbReference>
<feature type="domain" description="Kinesin motor" evidence="3">
    <location>
        <begin position="450"/>
        <end position="618"/>
    </location>
</feature>
<dbReference type="InterPro" id="IPR001752">
    <property type="entry name" value="Kinesin_motor_dom"/>
</dbReference>
<keyword evidence="1" id="KW-0067">ATP-binding</keyword>
<feature type="non-terminal residue" evidence="4">
    <location>
        <position position="618"/>
    </location>
</feature>
<sequence>MVPNSENAQIRASGLRPPSRIPATTGLLEMSASDNNARAIPPPANLLKHKGSALPEPAPKRKTLAERAGEPPARSTNTTSRVMKRSNTTNALRKTSGNHTTSSVRPASAAATHRTNSALPRTGSRSALAARPTSIAQEDDDEDLSSSSILPNKRKAWDTKGRLEDMETLYSQLKSQLDSAATEKSGMEEGISIYKARISEMEQIRLQLSTANQTLTTELAETKVKLSSVNTQLDDMKRSHSFEIDDLRRKNRNDIEDAKDDHRKELERLQREARDELDRVRKDAQEEADRANKTRREEVAEKERELRAELEEERSRRLREIQELTTQFSMQKLTAENDVTQKDRELQSLRSELNEVKANLESSNALTVNLKEKLTEASTNTLTLETSMRAMKAKIDFLESDNQAQSQAFQDLNQKMLDAQAVAAEAKEKLRQEETLRRKLHNQVQELKGNIRVFCRVRPALGEEETKKAELTFPDADTDSKEVVVQGPDQKSAMGTVTKANNNFSFDRVFGPSSQNGEIFDEISQLVQSALDGYNVCIFCYGQTGSGKTYTMSSADGMIPSAVTQIYETAKSLEDKGWTYSMEGSFVEVYNETVNDLLGKAEDWNNKKHEIRQDPVKL</sequence>
<keyword evidence="1" id="KW-0505">Motor protein</keyword>
<feature type="region of interest" description="Disordered" evidence="2">
    <location>
        <begin position="275"/>
        <end position="306"/>
    </location>
</feature>
<dbReference type="PROSITE" id="PS50067">
    <property type="entry name" value="KINESIN_MOTOR_2"/>
    <property type="match status" value="1"/>
</dbReference>
<evidence type="ECO:0000313" key="4">
    <source>
        <dbReference type="EMBL" id="KAG9979854.1"/>
    </source>
</evidence>
<evidence type="ECO:0000256" key="2">
    <source>
        <dbReference type="SAM" id="MobiDB-lite"/>
    </source>
</evidence>